<dbReference type="PANTHER" id="PTHR37203">
    <property type="match status" value="1"/>
</dbReference>
<name>A0AAW1P4G9_9CHLO</name>
<evidence type="ECO:0000313" key="1">
    <source>
        <dbReference type="EMBL" id="KAK9803232.1"/>
    </source>
</evidence>
<accession>A0AAW1P4G9</accession>
<reference evidence="1 2" key="1">
    <citation type="journal article" date="2024" name="Nat. Commun.">
        <title>Phylogenomics reveals the evolutionary origins of lichenization in chlorophyte algae.</title>
        <authorList>
            <person name="Puginier C."/>
            <person name="Libourel C."/>
            <person name="Otte J."/>
            <person name="Skaloud P."/>
            <person name="Haon M."/>
            <person name="Grisel S."/>
            <person name="Petersen M."/>
            <person name="Berrin J.G."/>
            <person name="Delaux P.M."/>
            <person name="Dal Grande F."/>
            <person name="Keller J."/>
        </authorList>
    </citation>
    <scope>NUCLEOTIDE SEQUENCE [LARGE SCALE GENOMIC DNA]</scope>
    <source>
        <strain evidence="1 2">SAG 2036</strain>
    </source>
</reference>
<keyword evidence="2" id="KW-1185">Reference proteome</keyword>
<evidence type="ECO:0000313" key="2">
    <source>
        <dbReference type="Proteomes" id="UP001465755"/>
    </source>
</evidence>
<sequence>MYGSSPLSPVLKSVLGDSEPAAPIRGRAALMHRVEARFRFLAATAGAMLKGHRPSYRESLLQVRERLSIKCPSGLRTAELEAEIYLHLLETHSVSIEGLAEELKSAAEEGQSAAGSSALRLLQEPLLWGARSRKWVSSVAAPMFVAGAEWLPSLTKLGGVAALARARPAVIRNLATQLAAQSHRANAALRLLTQQGAKSALKSRMQMQASGIMHLPLGQGIAWT</sequence>
<proteinExistence type="predicted"/>
<dbReference type="AlphaFoldDB" id="A0AAW1P4G9"/>
<gene>
    <name evidence="1" type="ORF">WJX73_007926</name>
</gene>
<dbReference type="EMBL" id="JALJOQ010000061">
    <property type="protein sequence ID" value="KAK9803232.1"/>
    <property type="molecule type" value="Genomic_DNA"/>
</dbReference>
<dbReference type="Proteomes" id="UP001465755">
    <property type="component" value="Unassembled WGS sequence"/>
</dbReference>
<comment type="caution">
    <text evidence="1">The sequence shown here is derived from an EMBL/GenBank/DDBJ whole genome shotgun (WGS) entry which is preliminary data.</text>
</comment>
<protein>
    <submittedName>
        <fullName evidence="1">Uncharacterized protein</fullName>
    </submittedName>
</protein>
<organism evidence="1 2">
    <name type="scientific">Symbiochloris irregularis</name>
    <dbReference type="NCBI Taxonomy" id="706552"/>
    <lineage>
        <taxon>Eukaryota</taxon>
        <taxon>Viridiplantae</taxon>
        <taxon>Chlorophyta</taxon>
        <taxon>core chlorophytes</taxon>
        <taxon>Trebouxiophyceae</taxon>
        <taxon>Trebouxiales</taxon>
        <taxon>Trebouxiaceae</taxon>
        <taxon>Symbiochloris</taxon>
    </lineage>
</organism>
<dbReference type="PANTHER" id="PTHR37203:SF3">
    <property type="entry name" value="SLR0975 PROTEIN"/>
    <property type="match status" value="1"/>
</dbReference>